<dbReference type="AlphaFoldDB" id="A0A7X5U8B5"/>
<evidence type="ECO:0000256" key="1">
    <source>
        <dbReference type="SAM" id="MobiDB-lite"/>
    </source>
</evidence>
<reference evidence="3 4" key="1">
    <citation type="submission" date="2020-03" db="EMBL/GenBank/DDBJ databases">
        <authorList>
            <person name="Lai Q."/>
        </authorList>
    </citation>
    <scope>NUCLEOTIDE SEQUENCE [LARGE SCALE GENOMIC DNA]</scope>
    <source>
        <strain evidence="3 4">CCUG 25036</strain>
    </source>
</reference>
<dbReference type="EMBL" id="JAARLZ010000002">
    <property type="protein sequence ID" value="NII05716.1"/>
    <property type="molecule type" value="Genomic_DNA"/>
</dbReference>
<dbReference type="InterPro" id="IPR038186">
    <property type="entry name" value="CHAD_dom_sf"/>
</dbReference>
<dbReference type="SMART" id="SM00880">
    <property type="entry name" value="CHAD"/>
    <property type="match status" value="1"/>
</dbReference>
<evidence type="ECO:0000259" key="2">
    <source>
        <dbReference type="PROSITE" id="PS51708"/>
    </source>
</evidence>
<dbReference type="InterPro" id="IPR007899">
    <property type="entry name" value="CHAD_dom"/>
</dbReference>
<dbReference type="PROSITE" id="PS51708">
    <property type="entry name" value="CHAD"/>
    <property type="match status" value="1"/>
</dbReference>
<feature type="region of interest" description="Disordered" evidence="1">
    <location>
        <begin position="203"/>
        <end position="225"/>
    </location>
</feature>
<keyword evidence="4" id="KW-1185">Reference proteome</keyword>
<protein>
    <submittedName>
        <fullName evidence="3">CHAD domain-containing protein</fullName>
    </submittedName>
</protein>
<dbReference type="Gene3D" id="1.40.20.10">
    <property type="entry name" value="CHAD domain"/>
    <property type="match status" value="1"/>
</dbReference>
<dbReference type="PANTHER" id="PTHR39339">
    <property type="entry name" value="SLR1444 PROTEIN"/>
    <property type="match status" value="1"/>
</dbReference>
<accession>A0A7X5U8B5</accession>
<name>A0A7X5U8B5_9GAMM</name>
<evidence type="ECO:0000313" key="3">
    <source>
        <dbReference type="EMBL" id="NII05716.1"/>
    </source>
</evidence>
<proteinExistence type="predicted"/>
<organism evidence="3 4">
    <name type="scientific">Luteibacter anthropi</name>
    <dbReference type="NCBI Taxonomy" id="564369"/>
    <lineage>
        <taxon>Bacteria</taxon>
        <taxon>Pseudomonadati</taxon>
        <taxon>Pseudomonadota</taxon>
        <taxon>Gammaproteobacteria</taxon>
        <taxon>Lysobacterales</taxon>
        <taxon>Rhodanobacteraceae</taxon>
        <taxon>Luteibacter</taxon>
    </lineage>
</organism>
<feature type="domain" description="CHAD" evidence="2">
    <location>
        <begin position="1"/>
        <end position="274"/>
    </location>
</feature>
<dbReference type="RefSeq" id="WP_166946804.1">
    <property type="nucleotide sequence ID" value="NZ_JAARLZ010000002.1"/>
</dbReference>
<sequence>MTTPKPSLAAALANLASREARRAVRSLADTSDHHKGVHEARKSIRRLKSLLDLGGDHFAAGREPIVRHLSRLATGLSSLRDAHVAVTIARHVAGDTPSPGWITAIGWLEARRDAMLDEAFRKDPGFARRRQRLTEAGSAIRTLPWDAVTRHDIEQAIARSERRVAKAGAKAFESPGTGNLHRWRRRARRLRMQLDFWRKALKSTGRSAHHRTHQDKAAQARMSSLSDALGARQDLRSLRSVLRSLGDAEALAPLFDDIRKASKALPSGKSLAAG</sequence>
<dbReference type="Proteomes" id="UP000490980">
    <property type="component" value="Unassembled WGS sequence"/>
</dbReference>
<comment type="caution">
    <text evidence="3">The sequence shown here is derived from an EMBL/GenBank/DDBJ whole genome shotgun (WGS) entry which is preliminary data.</text>
</comment>
<evidence type="ECO:0000313" key="4">
    <source>
        <dbReference type="Proteomes" id="UP000490980"/>
    </source>
</evidence>
<dbReference type="PANTHER" id="PTHR39339:SF1">
    <property type="entry name" value="CHAD DOMAIN-CONTAINING PROTEIN"/>
    <property type="match status" value="1"/>
</dbReference>
<gene>
    <name evidence="3" type="ORF">HBF25_04835</name>
</gene>
<dbReference type="Pfam" id="PF05235">
    <property type="entry name" value="CHAD"/>
    <property type="match status" value="1"/>
</dbReference>